<name>A0A117LH36_9CHLR</name>
<dbReference type="PROSITE" id="PS51257">
    <property type="entry name" value="PROKAR_LIPOPROTEIN"/>
    <property type="match status" value="1"/>
</dbReference>
<dbReference type="Proteomes" id="UP000064249">
    <property type="component" value="Unassembled WGS sequence"/>
</dbReference>
<evidence type="ECO:0008006" key="3">
    <source>
        <dbReference type="Google" id="ProtNLM"/>
    </source>
</evidence>
<dbReference type="AlphaFoldDB" id="A0A117LH36"/>
<comment type="caution">
    <text evidence="1">The sequence shown here is derived from an EMBL/GenBank/DDBJ whole genome shotgun (WGS) entry which is preliminary data.</text>
</comment>
<evidence type="ECO:0000313" key="2">
    <source>
        <dbReference type="Proteomes" id="UP000064249"/>
    </source>
</evidence>
<sequence>MIKHSKPVLILSLLFLFTFLLGCSTKSDPAQSVLEYLNSLVNQDADRAVAVSCADWEKQALLETDSFLSVEALLNNVTCKTVMEGDTEAEVTCNGTIDMTYNEEVRSIDLSLRTYSLIYQSGEWLVCGYK</sequence>
<reference evidence="1 2" key="1">
    <citation type="journal article" date="2015" name="MBio">
        <title>Genome-Resolved Metagenomic Analysis Reveals Roles for Candidate Phyla and Other Microbial Community Members in Biogeochemical Transformations in Oil Reservoirs.</title>
        <authorList>
            <person name="Hu P."/>
            <person name="Tom L."/>
            <person name="Singh A."/>
            <person name="Thomas B.C."/>
            <person name="Baker B.J."/>
            <person name="Piceno Y.M."/>
            <person name="Andersen G.L."/>
            <person name="Banfield J.F."/>
        </authorList>
    </citation>
    <scope>NUCLEOTIDE SEQUENCE [LARGE SCALE GENOMIC DNA]</scope>
    <source>
        <strain evidence="1">46_16</strain>
    </source>
</reference>
<organism evidence="1 2">
    <name type="scientific">Anaerolinea thermophila</name>
    <dbReference type="NCBI Taxonomy" id="167964"/>
    <lineage>
        <taxon>Bacteria</taxon>
        <taxon>Bacillati</taxon>
        <taxon>Chloroflexota</taxon>
        <taxon>Anaerolineae</taxon>
        <taxon>Anaerolineales</taxon>
        <taxon>Anaerolineaceae</taxon>
        <taxon>Anaerolinea</taxon>
    </lineage>
</organism>
<protein>
    <recommendedName>
        <fullName evidence="3">DUF4878 domain-containing protein</fullName>
    </recommendedName>
</protein>
<evidence type="ECO:0000313" key="1">
    <source>
        <dbReference type="EMBL" id="KUK46883.1"/>
    </source>
</evidence>
<dbReference type="EMBL" id="LGFU01000004">
    <property type="protein sequence ID" value="KUK46883.1"/>
    <property type="molecule type" value="Genomic_DNA"/>
</dbReference>
<accession>A0A117LH36</accession>
<proteinExistence type="predicted"/>
<gene>
    <name evidence="1" type="ORF">XD73_0204</name>
</gene>